<accession>A0AAW0I161</accession>
<protein>
    <submittedName>
        <fullName evidence="2">Uncharacterized protein</fullName>
    </submittedName>
</protein>
<feature type="region of interest" description="Disordered" evidence="1">
    <location>
        <begin position="197"/>
        <end position="216"/>
    </location>
</feature>
<feature type="non-terminal residue" evidence="2">
    <location>
        <position position="1"/>
    </location>
</feature>
<keyword evidence="3" id="KW-1185">Reference proteome</keyword>
<feature type="compositionally biased region" description="Basic residues" evidence="1">
    <location>
        <begin position="1"/>
        <end position="10"/>
    </location>
</feature>
<dbReference type="AlphaFoldDB" id="A0AAW0I161"/>
<evidence type="ECO:0000256" key="1">
    <source>
        <dbReference type="SAM" id="MobiDB-lite"/>
    </source>
</evidence>
<name>A0AAW0I161_MYOGA</name>
<dbReference type="Proteomes" id="UP001488838">
    <property type="component" value="Unassembled WGS sequence"/>
</dbReference>
<reference evidence="2 3" key="1">
    <citation type="journal article" date="2023" name="bioRxiv">
        <title>Conserved and derived expression patterns and positive selection on dental genes reveal complex evolutionary context of ever-growing rodent molars.</title>
        <authorList>
            <person name="Calamari Z.T."/>
            <person name="Song A."/>
            <person name="Cohen E."/>
            <person name="Akter M."/>
            <person name="Roy R.D."/>
            <person name="Hallikas O."/>
            <person name="Christensen M.M."/>
            <person name="Li P."/>
            <person name="Marangoni P."/>
            <person name="Jernvall J."/>
            <person name="Klein O.D."/>
        </authorList>
    </citation>
    <scope>NUCLEOTIDE SEQUENCE [LARGE SCALE GENOMIC DNA]</scope>
    <source>
        <strain evidence="2">V071</strain>
    </source>
</reference>
<proteinExistence type="predicted"/>
<comment type="caution">
    <text evidence="2">The sequence shown here is derived from an EMBL/GenBank/DDBJ whole genome shotgun (WGS) entry which is preliminary data.</text>
</comment>
<feature type="region of interest" description="Disordered" evidence="1">
    <location>
        <begin position="1"/>
        <end position="29"/>
    </location>
</feature>
<evidence type="ECO:0000313" key="2">
    <source>
        <dbReference type="EMBL" id="KAK7808054.1"/>
    </source>
</evidence>
<organism evidence="2 3">
    <name type="scientific">Myodes glareolus</name>
    <name type="common">Bank vole</name>
    <name type="synonym">Clethrionomys glareolus</name>
    <dbReference type="NCBI Taxonomy" id="447135"/>
    <lineage>
        <taxon>Eukaryota</taxon>
        <taxon>Metazoa</taxon>
        <taxon>Chordata</taxon>
        <taxon>Craniata</taxon>
        <taxon>Vertebrata</taxon>
        <taxon>Euteleostomi</taxon>
        <taxon>Mammalia</taxon>
        <taxon>Eutheria</taxon>
        <taxon>Euarchontoglires</taxon>
        <taxon>Glires</taxon>
        <taxon>Rodentia</taxon>
        <taxon>Myomorpha</taxon>
        <taxon>Muroidea</taxon>
        <taxon>Cricetidae</taxon>
        <taxon>Arvicolinae</taxon>
        <taxon>Myodes</taxon>
    </lineage>
</organism>
<sequence>RKLLTPHHGLHSSGPVSLSRYPRSESSETKWQRKTFKLADSCQALGCTRVPTGVTESRKDNARVKAKGKEANQSDEEGTVAWVAVEKDMREEMGEVYDNRNRYQITICKIAVLYSAGPGLRVVLSHGLAAHLLKGPSASQNLGHTAWLGTQLSEGNPHPAHQARSLAHFTVRPGKATFCPPDRKFQGFARIRVERGEEEDRSISVPSGGSPPASLAIPSQDLLPAVRRRLSWSRIFLEGCFSAARTQRGPCHWQRAEELEALTPPSPFLEEPPSLGGALRDFALPVVRAAAAKAGHWSERLRREGTPAQRTLRVSWSPSFEDSSKMRIARLLFRRLSPDTEKQHTHKKTLDCSLTGPCGN</sequence>
<gene>
    <name evidence="2" type="ORF">U0070_000055</name>
</gene>
<dbReference type="EMBL" id="JBBHLL010000250">
    <property type="protein sequence ID" value="KAK7808054.1"/>
    <property type="molecule type" value="Genomic_DNA"/>
</dbReference>
<evidence type="ECO:0000313" key="3">
    <source>
        <dbReference type="Proteomes" id="UP001488838"/>
    </source>
</evidence>